<evidence type="ECO:0000256" key="1">
    <source>
        <dbReference type="SAM" id="Phobius"/>
    </source>
</evidence>
<keyword evidence="1" id="KW-0812">Transmembrane</keyword>
<evidence type="ECO:0000313" key="2">
    <source>
        <dbReference type="EMBL" id="SMP09200.1"/>
    </source>
</evidence>
<name>A0ABY1NGN8_9BACT</name>
<feature type="transmembrane region" description="Helical" evidence="1">
    <location>
        <begin position="41"/>
        <end position="61"/>
    </location>
</feature>
<dbReference type="Proteomes" id="UP001157911">
    <property type="component" value="Unassembled WGS sequence"/>
</dbReference>
<proteinExistence type="predicted"/>
<keyword evidence="1" id="KW-1133">Transmembrane helix</keyword>
<keyword evidence="3" id="KW-1185">Reference proteome</keyword>
<dbReference type="EMBL" id="FXUB01000001">
    <property type="protein sequence ID" value="SMP09200.1"/>
    <property type="molecule type" value="Genomic_DNA"/>
</dbReference>
<keyword evidence="1" id="KW-0472">Membrane</keyword>
<evidence type="ECO:0000313" key="3">
    <source>
        <dbReference type="Proteomes" id="UP001157911"/>
    </source>
</evidence>
<reference evidence="2 3" key="1">
    <citation type="submission" date="2017-05" db="EMBL/GenBank/DDBJ databases">
        <authorList>
            <person name="Varghese N."/>
            <person name="Submissions S."/>
        </authorList>
    </citation>
    <scope>NUCLEOTIDE SEQUENCE [LARGE SCALE GENOMIC DNA]</scope>
    <source>
        <strain evidence="2 3">DSM 15522</strain>
    </source>
</reference>
<sequence>MSDRIKEQIGIYKEIFKSLFTLMIIVGGASFASLIHGKVTLWNILGAGLSIWLSISLVLLWRYMINLTEEIKNE</sequence>
<feature type="transmembrane region" description="Helical" evidence="1">
    <location>
        <begin position="15"/>
        <end position="35"/>
    </location>
</feature>
<comment type="caution">
    <text evidence="2">The sequence shown here is derived from an EMBL/GenBank/DDBJ whole genome shotgun (WGS) entry which is preliminary data.</text>
</comment>
<gene>
    <name evidence="2" type="ORF">SAMN06265339_0706</name>
</gene>
<protein>
    <submittedName>
        <fullName evidence="2">Uncharacterized protein</fullName>
    </submittedName>
</protein>
<accession>A0ABY1NGN8</accession>
<organism evidence="2 3">
    <name type="scientific">Desulfurobacterium pacificum</name>
    <dbReference type="NCBI Taxonomy" id="240166"/>
    <lineage>
        <taxon>Bacteria</taxon>
        <taxon>Pseudomonadati</taxon>
        <taxon>Aquificota</taxon>
        <taxon>Aquificia</taxon>
        <taxon>Desulfurobacteriales</taxon>
        <taxon>Desulfurobacteriaceae</taxon>
        <taxon>Desulfurobacterium</taxon>
    </lineage>
</organism>